<evidence type="ECO:0000256" key="3">
    <source>
        <dbReference type="ARBA" id="ARBA00022554"/>
    </source>
</evidence>
<evidence type="ECO:0000256" key="7">
    <source>
        <dbReference type="SAM" id="SignalP"/>
    </source>
</evidence>
<dbReference type="Pfam" id="PF00197">
    <property type="entry name" value="Kunitz_legume"/>
    <property type="match status" value="1"/>
</dbReference>
<dbReference type="Gene3D" id="2.80.10.50">
    <property type="match status" value="1"/>
</dbReference>
<evidence type="ECO:0000256" key="1">
    <source>
        <dbReference type="ARBA" id="ARBA00004116"/>
    </source>
</evidence>
<dbReference type="InterPro" id="IPR002160">
    <property type="entry name" value="Prot_inh_Kunz-lg"/>
</dbReference>
<keyword evidence="6" id="KW-1015">Disulfide bond</keyword>
<dbReference type="PANTHER" id="PTHR33107:SF44">
    <property type="entry name" value="CYSTEINE PROTEASE INHIBITOR 1"/>
    <property type="match status" value="1"/>
</dbReference>
<reference evidence="8" key="1">
    <citation type="submission" date="2019-05" db="EMBL/GenBank/DDBJ databases">
        <title>The de novo reference genome and transcriptome assemblies of the wild tomato species Solanum chilense.</title>
        <authorList>
            <person name="Stam R."/>
            <person name="Nosenko T."/>
            <person name="Hoerger A.C."/>
            <person name="Stephan W."/>
            <person name="Seidel M.A."/>
            <person name="Kuhn J.M.M."/>
            <person name="Haberer G."/>
            <person name="Tellier A."/>
        </authorList>
    </citation>
    <scope>NUCLEOTIDE SEQUENCE</scope>
    <source>
        <tissue evidence="8">Mature leaves</tissue>
    </source>
</reference>
<keyword evidence="3" id="KW-0926">Vacuole</keyword>
<evidence type="ECO:0000313" key="8">
    <source>
        <dbReference type="EMBL" id="TMW81195.1"/>
    </source>
</evidence>
<keyword evidence="5" id="KW-0789">Thiol protease inhibitor</keyword>
<gene>
    <name evidence="8" type="ORF">EJD97_011246</name>
</gene>
<dbReference type="GO" id="GO:0005773">
    <property type="term" value="C:vacuole"/>
    <property type="evidence" value="ECO:0007669"/>
    <property type="project" value="UniProtKB-SubCell"/>
</dbReference>
<dbReference type="SMART" id="SM00452">
    <property type="entry name" value="STI"/>
    <property type="match status" value="1"/>
</dbReference>
<feature type="chain" id="PRO_5026999190" description="Dirigent protein" evidence="7">
    <location>
        <begin position="25"/>
        <end position="220"/>
    </location>
</feature>
<evidence type="ECO:0008006" key="9">
    <source>
        <dbReference type="Google" id="ProtNLM"/>
    </source>
</evidence>
<organism evidence="8">
    <name type="scientific">Solanum chilense</name>
    <name type="common">Tomato</name>
    <name type="synonym">Lycopersicon chilense</name>
    <dbReference type="NCBI Taxonomy" id="4083"/>
    <lineage>
        <taxon>Eukaryota</taxon>
        <taxon>Viridiplantae</taxon>
        <taxon>Streptophyta</taxon>
        <taxon>Embryophyta</taxon>
        <taxon>Tracheophyta</taxon>
        <taxon>Spermatophyta</taxon>
        <taxon>Magnoliopsida</taxon>
        <taxon>eudicotyledons</taxon>
        <taxon>Gunneridae</taxon>
        <taxon>Pentapetalae</taxon>
        <taxon>asterids</taxon>
        <taxon>lamiids</taxon>
        <taxon>Solanales</taxon>
        <taxon>Solanaceae</taxon>
        <taxon>Solanoideae</taxon>
        <taxon>Solaneae</taxon>
        <taxon>Solanum</taxon>
        <taxon>Solanum subgen. Lycopersicon</taxon>
    </lineage>
</organism>
<dbReference type="SUPFAM" id="SSF50386">
    <property type="entry name" value="STI-like"/>
    <property type="match status" value="1"/>
</dbReference>
<comment type="caution">
    <text evidence="8">The sequence shown here is derived from an EMBL/GenBank/DDBJ whole genome shotgun (WGS) entry which is preliminary data.</text>
</comment>
<name>A0A6N2AG66_SOLCI</name>
<dbReference type="GO" id="GO:0004869">
    <property type="term" value="F:cysteine-type endopeptidase inhibitor activity"/>
    <property type="evidence" value="ECO:0007669"/>
    <property type="project" value="UniProtKB-KW"/>
</dbReference>
<evidence type="ECO:0000256" key="6">
    <source>
        <dbReference type="ARBA" id="ARBA00023157"/>
    </source>
</evidence>
<evidence type="ECO:0000256" key="4">
    <source>
        <dbReference type="ARBA" id="ARBA00022690"/>
    </source>
</evidence>
<dbReference type="PROSITE" id="PS00283">
    <property type="entry name" value="SOYBEAN_KUNITZ"/>
    <property type="match status" value="1"/>
</dbReference>
<keyword evidence="4" id="KW-0646">Protease inhibitor</keyword>
<keyword evidence="7" id="KW-0732">Signal</keyword>
<comment type="similarity">
    <text evidence="2">Belongs to the protease inhibitor I3 (leguminous Kunitz-type inhibitor) family.</text>
</comment>
<sequence length="220" mass="24626">MKKSINNILSLLLVFSNLSFFALSESFSSENPIVLPPSDDDNIVLPEIFDNDGDPIRIGMTYIIKNPFIGGGAVYLGNIGHLKCPNAVLQHASIPGFMGNGTAVMFVRDDDSDDGDVVRETTRVYIDFVVKTTRLCVNETVWKVNDELIVVTGGKVGNEDDIFKIMTTEIVTQDYKHVYKLLYCPPYVMCNAIGVTFKDEHFRLVTVDDQHFVPFVFFKA</sequence>
<feature type="signal peptide" evidence="7">
    <location>
        <begin position="1"/>
        <end position="24"/>
    </location>
</feature>
<protein>
    <recommendedName>
        <fullName evidence="9">Dirigent protein</fullName>
    </recommendedName>
</protein>
<evidence type="ECO:0000256" key="5">
    <source>
        <dbReference type="ARBA" id="ARBA00022704"/>
    </source>
</evidence>
<dbReference type="AlphaFoldDB" id="A0A6N2AG66"/>
<evidence type="ECO:0000256" key="2">
    <source>
        <dbReference type="ARBA" id="ARBA00005440"/>
    </source>
</evidence>
<accession>A0A6N2AG66</accession>
<comment type="subcellular location">
    <subcellularLocation>
        <location evidence="1">Vacuole</location>
    </subcellularLocation>
</comment>
<proteinExistence type="inferred from homology"/>
<dbReference type="PANTHER" id="PTHR33107">
    <property type="entry name" value="KUNITZ TRYPSIN INHIBITOR 2"/>
    <property type="match status" value="1"/>
</dbReference>
<dbReference type="EMBL" id="RXGB01028534">
    <property type="protein sequence ID" value="TMW81195.1"/>
    <property type="molecule type" value="Genomic_DNA"/>
</dbReference>
<dbReference type="InterPro" id="IPR011065">
    <property type="entry name" value="Kunitz_inhibitor_STI-like_sf"/>
</dbReference>